<dbReference type="SMART" id="SM00368">
    <property type="entry name" value="LRR_RI"/>
    <property type="match status" value="11"/>
</dbReference>
<dbReference type="EMBL" id="CM012444">
    <property type="protein sequence ID" value="RVE70013.1"/>
    <property type="molecule type" value="Genomic_DNA"/>
</dbReference>
<dbReference type="Proteomes" id="UP000283210">
    <property type="component" value="Chromosome 8"/>
</dbReference>
<dbReference type="InterPro" id="IPR051261">
    <property type="entry name" value="NLR"/>
</dbReference>
<keyword evidence="1" id="KW-0433">Leucine-rich repeat</keyword>
<reference evidence="3 4" key="2">
    <citation type="submission" date="2019-01" db="EMBL/GenBank/DDBJ databases">
        <title>A chromosome length genome reference of the Java medaka (oryzias javanicus).</title>
        <authorList>
            <person name="Herpin A."/>
            <person name="Takehana Y."/>
            <person name="Naruse K."/>
            <person name="Ansai S."/>
            <person name="Kawaguchi M."/>
        </authorList>
    </citation>
    <scope>NUCLEOTIDE SEQUENCE [LARGE SCALE GENOMIC DNA]</scope>
    <source>
        <strain evidence="3">RS831</strain>
        <tissue evidence="3">Whole body</tissue>
    </source>
</reference>
<dbReference type="Pfam" id="PF13516">
    <property type="entry name" value="LRR_6"/>
    <property type="match status" value="6"/>
</dbReference>
<reference evidence="3 4" key="1">
    <citation type="submission" date="2018-11" db="EMBL/GenBank/DDBJ databases">
        <authorList>
            <person name="Lopez-Roques C."/>
            <person name="Donnadieu C."/>
            <person name="Bouchez O."/>
            <person name="Klopp C."/>
            <person name="Cabau C."/>
            <person name="Zahm M."/>
        </authorList>
    </citation>
    <scope>NUCLEOTIDE SEQUENCE [LARGE SCALE GENOMIC DNA]</scope>
    <source>
        <strain evidence="3">RS831</strain>
        <tissue evidence="3">Whole body</tissue>
    </source>
</reference>
<organism evidence="3 4">
    <name type="scientific">Oryzias javanicus</name>
    <name type="common">Javanese ricefish</name>
    <name type="synonym">Aplocheilus javanicus</name>
    <dbReference type="NCBI Taxonomy" id="123683"/>
    <lineage>
        <taxon>Eukaryota</taxon>
        <taxon>Metazoa</taxon>
        <taxon>Chordata</taxon>
        <taxon>Craniata</taxon>
        <taxon>Vertebrata</taxon>
        <taxon>Euteleostomi</taxon>
        <taxon>Actinopterygii</taxon>
        <taxon>Neopterygii</taxon>
        <taxon>Teleostei</taxon>
        <taxon>Neoteleostei</taxon>
        <taxon>Acanthomorphata</taxon>
        <taxon>Ovalentaria</taxon>
        <taxon>Atherinomorphae</taxon>
        <taxon>Beloniformes</taxon>
        <taxon>Adrianichthyidae</taxon>
        <taxon>Oryziinae</taxon>
        <taxon>Oryzias</taxon>
    </lineage>
</organism>
<dbReference type="Gene3D" id="3.80.10.10">
    <property type="entry name" value="Ribonuclease Inhibitor"/>
    <property type="match status" value="2"/>
</dbReference>
<protein>
    <recommendedName>
        <fullName evidence="5">NACHT LRR and PYD domain-containing protein</fullName>
    </recommendedName>
</protein>
<gene>
    <name evidence="3" type="ORF">OJAV_G00083670</name>
</gene>
<dbReference type="AlphaFoldDB" id="A0A3S2UFU9"/>
<keyword evidence="2" id="KW-0677">Repeat</keyword>
<dbReference type="InterPro" id="IPR001611">
    <property type="entry name" value="Leu-rich_rpt"/>
</dbReference>
<evidence type="ECO:0000256" key="2">
    <source>
        <dbReference type="ARBA" id="ARBA00022737"/>
    </source>
</evidence>
<evidence type="ECO:0000256" key="1">
    <source>
        <dbReference type="ARBA" id="ARBA00022614"/>
    </source>
</evidence>
<feature type="non-terminal residue" evidence="3">
    <location>
        <position position="1"/>
    </location>
</feature>
<name>A0A3S2UFU9_ORYJA</name>
<dbReference type="InterPro" id="IPR006553">
    <property type="entry name" value="Leu-rich_rpt_Cys-con_subtyp"/>
</dbReference>
<evidence type="ECO:0008006" key="5">
    <source>
        <dbReference type="Google" id="ProtNLM"/>
    </source>
</evidence>
<dbReference type="SUPFAM" id="SSF52047">
    <property type="entry name" value="RNI-like"/>
    <property type="match status" value="1"/>
</dbReference>
<evidence type="ECO:0000313" key="4">
    <source>
        <dbReference type="Proteomes" id="UP000283210"/>
    </source>
</evidence>
<dbReference type="InterPro" id="IPR032675">
    <property type="entry name" value="LRR_dom_sf"/>
</dbReference>
<proteinExistence type="predicted"/>
<sequence>GAELQRNRNKPSEHSERLSDIWTWIRPSCCVPMSSSDVLQMSGEVLDELDLYRRESTAEGRQQLIPAVRRCRKARLGGCVLSFTHWEVVASALKSNPSHLTELDLSDNKLQDPSVKLLSSGLESPNCKLQVLRMKNCSLSEISWSDLISALMSNPSHLTELDLGGNKLHDPGLQHLCGFLQHPDLKLQILRLDECSLSEISCSALVSALMRNLSHLTELDLSYNWDLEDSGLQHLCGFLLSPDCRLQTLRLKNCSLSEISCQSLGLALMYNPSHLTELDLSGNDLQDSGLQHLCGFLSSPSCRLQTLRLNSCSLSEISCPFLGLALGSNPSHLTELDLRGNNNLQDSGVQHLCGFLQHPDCRLQTLRLWSCGLSEISCSVLVWTLRSNPSHLTELDLRFNNLEDADVCELKDLVESPDVRLQTLRWK</sequence>
<dbReference type="SMART" id="SM00367">
    <property type="entry name" value="LRR_CC"/>
    <property type="match status" value="4"/>
</dbReference>
<dbReference type="OrthoDB" id="120976at2759"/>
<dbReference type="PROSITE" id="PS51450">
    <property type="entry name" value="LRR"/>
    <property type="match status" value="3"/>
</dbReference>
<accession>A0A3S2UFU9</accession>
<dbReference type="PANTHER" id="PTHR24106">
    <property type="entry name" value="NACHT, LRR AND CARD DOMAINS-CONTAINING"/>
    <property type="match status" value="1"/>
</dbReference>
<evidence type="ECO:0000313" key="3">
    <source>
        <dbReference type="EMBL" id="RVE70013.1"/>
    </source>
</evidence>
<keyword evidence="4" id="KW-1185">Reference proteome</keyword>